<dbReference type="InterPro" id="IPR007724">
    <property type="entry name" value="Poly_GlycHdrlase"/>
</dbReference>
<feature type="domain" description="PARG helical" evidence="6">
    <location>
        <begin position="74"/>
        <end position="178"/>
    </location>
</feature>
<dbReference type="Proteomes" id="UP000014760">
    <property type="component" value="Unassembled WGS sequence"/>
</dbReference>
<dbReference type="EMBL" id="KB294813">
    <property type="protein sequence ID" value="ELU14060.1"/>
    <property type="molecule type" value="Genomic_DNA"/>
</dbReference>
<evidence type="ECO:0000313" key="9">
    <source>
        <dbReference type="Proteomes" id="UP000014760"/>
    </source>
</evidence>
<dbReference type="STRING" id="283909.R7VEF1"/>
<evidence type="ECO:0000256" key="3">
    <source>
        <dbReference type="ARBA" id="ARBA00022801"/>
    </source>
</evidence>
<dbReference type="InterPro" id="IPR048362">
    <property type="entry name" value="PARG_helical"/>
</dbReference>
<dbReference type="GO" id="GO:1990966">
    <property type="term" value="P:ATP generation from poly-ADP-D-ribose"/>
    <property type="evidence" value="ECO:0007669"/>
    <property type="project" value="TreeGrafter"/>
</dbReference>
<dbReference type="EnsemblMetazoa" id="CapteT222600">
    <property type="protein sequence ID" value="CapteP222600"/>
    <property type="gene ID" value="CapteG222600"/>
</dbReference>
<dbReference type="GO" id="GO:0005634">
    <property type="term" value="C:nucleus"/>
    <property type="evidence" value="ECO:0007669"/>
    <property type="project" value="TreeGrafter"/>
</dbReference>
<evidence type="ECO:0000259" key="5">
    <source>
        <dbReference type="Pfam" id="PF05028"/>
    </source>
</evidence>
<dbReference type="HOGENOM" id="CLU_264457_0_0_1"/>
<feature type="domain" description="PARG catalytic Macro" evidence="5">
    <location>
        <begin position="203"/>
        <end position="358"/>
    </location>
</feature>
<evidence type="ECO:0000256" key="4">
    <source>
        <dbReference type="SAM" id="MobiDB-lite"/>
    </source>
</evidence>
<dbReference type="EMBL" id="AMQN01004976">
    <property type="status" value="NOT_ANNOTATED_CDS"/>
    <property type="molecule type" value="Genomic_DNA"/>
</dbReference>
<dbReference type="EC" id="3.2.1.143" evidence="2"/>
<dbReference type="PANTHER" id="PTHR12837:SF0">
    <property type="entry name" value="POLY(ADP-RIBOSE) GLYCOHYDROLASE"/>
    <property type="match status" value="1"/>
</dbReference>
<reference evidence="7 9" key="2">
    <citation type="journal article" date="2013" name="Nature">
        <title>Insights into bilaterian evolution from three spiralian genomes.</title>
        <authorList>
            <person name="Simakov O."/>
            <person name="Marletaz F."/>
            <person name="Cho S.J."/>
            <person name="Edsinger-Gonzales E."/>
            <person name="Havlak P."/>
            <person name="Hellsten U."/>
            <person name="Kuo D.H."/>
            <person name="Larsson T."/>
            <person name="Lv J."/>
            <person name="Arendt D."/>
            <person name="Savage R."/>
            <person name="Osoegawa K."/>
            <person name="de Jong P."/>
            <person name="Grimwood J."/>
            <person name="Chapman J.A."/>
            <person name="Shapiro H."/>
            <person name="Aerts A."/>
            <person name="Otillar R.P."/>
            <person name="Terry A.Y."/>
            <person name="Boore J.L."/>
            <person name="Grigoriev I.V."/>
            <person name="Lindberg D.R."/>
            <person name="Seaver E.C."/>
            <person name="Weisblat D.A."/>
            <person name="Putnam N.H."/>
            <person name="Rokhsar D.S."/>
        </authorList>
    </citation>
    <scope>NUCLEOTIDE SEQUENCE</scope>
    <source>
        <strain evidence="7 9">I ESC-2004</strain>
    </source>
</reference>
<evidence type="ECO:0000313" key="7">
    <source>
        <dbReference type="EMBL" id="ELU14060.1"/>
    </source>
</evidence>
<accession>R7VEF1</accession>
<gene>
    <name evidence="7" type="ORF">CAPTEDRAFT_222600</name>
</gene>
<feature type="compositionally biased region" description="Low complexity" evidence="4">
    <location>
        <begin position="419"/>
        <end position="432"/>
    </location>
</feature>
<feature type="region of interest" description="Disordered" evidence="4">
    <location>
        <begin position="477"/>
        <end position="506"/>
    </location>
</feature>
<dbReference type="GO" id="GO:0009225">
    <property type="term" value="P:nucleotide-sugar metabolic process"/>
    <property type="evidence" value="ECO:0007669"/>
    <property type="project" value="TreeGrafter"/>
</dbReference>
<feature type="compositionally biased region" description="Basic and acidic residues" evidence="4">
    <location>
        <begin position="484"/>
        <end position="494"/>
    </location>
</feature>
<organism evidence="7">
    <name type="scientific">Capitella teleta</name>
    <name type="common">Polychaete worm</name>
    <dbReference type="NCBI Taxonomy" id="283909"/>
    <lineage>
        <taxon>Eukaryota</taxon>
        <taxon>Metazoa</taxon>
        <taxon>Spiralia</taxon>
        <taxon>Lophotrochozoa</taxon>
        <taxon>Annelida</taxon>
        <taxon>Polychaeta</taxon>
        <taxon>Sedentaria</taxon>
        <taxon>Scolecida</taxon>
        <taxon>Capitellidae</taxon>
        <taxon>Capitella</taxon>
    </lineage>
</organism>
<name>R7VEF1_CAPTE</name>
<reference evidence="9" key="1">
    <citation type="submission" date="2012-12" db="EMBL/GenBank/DDBJ databases">
        <authorList>
            <person name="Hellsten U."/>
            <person name="Grimwood J."/>
            <person name="Chapman J.A."/>
            <person name="Shapiro H."/>
            <person name="Aerts A."/>
            <person name="Otillar R.P."/>
            <person name="Terry A.Y."/>
            <person name="Boore J.L."/>
            <person name="Simakov O."/>
            <person name="Marletaz F."/>
            <person name="Cho S.-J."/>
            <person name="Edsinger-Gonzales E."/>
            <person name="Havlak P."/>
            <person name="Kuo D.-H."/>
            <person name="Larsson T."/>
            <person name="Lv J."/>
            <person name="Arendt D."/>
            <person name="Savage R."/>
            <person name="Osoegawa K."/>
            <person name="de Jong P."/>
            <person name="Lindberg D.R."/>
            <person name="Seaver E.C."/>
            <person name="Weisblat D.A."/>
            <person name="Putnam N.H."/>
            <person name="Grigoriev I.V."/>
            <person name="Rokhsar D.S."/>
        </authorList>
    </citation>
    <scope>NUCLEOTIDE SEQUENCE</scope>
    <source>
        <strain evidence="9">I ESC-2004</strain>
    </source>
</reference>
<dbReference type="AlphaFoldDB" id="R7VEF1"/>
<evidence type="ECO:0000259" key="6">
    <source>
        <dbReference type="Pfam" id="PF20811"/>
    </source>
</evidence>
<feature type="compositionally biased region" description="Low complexity" evidence="4">
    <location>
        <begin position="391"/>
        <end position="407"/>
    </location>
</feature>
<protein>
    <recommendedName>
        <fullName evidence="2">poly(ADP-ribose) glycohydrolase</fullName>
        <ecNumber evidence="2">3.2.1.143</ecNumber>
    </recommendedName>
</protein>
<comment type="similarity">
    <text evidence="1">Belongs to the poly(ADP-ribose) glycohydrolase family.</text>
</comment>
<feature type="region of interest" description="Disordered" evidence="4">
    <location>
        <begin position="390"/>
        <end position="452"/>
    </location>
</feature>
<dbReference type="Pfam" id="PF20811">
    <property type="entry name" value="PARG_cat_N"/>
    <property type="match status" value="1"/>
</dbReference>
<dbReference type="InterPro" id="IPR046372">
    <property type="entry name" value="PARG_cat_C"/>
</dbReference>
<feature type="compositionally biased region" description="Basic and acidic residues" evidence="4">
    <location>
        <begin position="691"/>
        <end position="700"/>
    </location>
</feature>
<dbReference type="GO" id="GO:0004649">
    <property type="term" value="F:poly(ADP-ribose) glycohydrolase activity"/>
    <property type="evidence" value="ECO:0007669"/>
    <property type="project" value="UniProtKB-EC"/>
</dbReference>
<dbReference type="OrthoDB" id="6154436at2759"/>
<proteinExistence type="inferred from homology"/>
<feature type="region of interest" description="Disordered" evidence="4">
    <location>
        <begin position="691"/>
        <end position="733"/>
    </location>
</feature>
<dbReference type="GO" id="GO:0005975">
    <property type="term" value="P:carbohydrate metabolic process"/>
    <property type="evidence" value="ECO:0007669"/>
    <property type="project" value="InterPro"/>
</dbReference>
<dbReference type="PANTHER" id="PTHR12837">
    <property type="entry name" value="POLY ADP-RIBOSE GLYCOHYDROLASE"/>
    <property type="match status" value="1"/>
</dbReference>
<evidence type="ECO:0000313" key="8">
    <source>
        <dbReference type="EnsemblMetazoa" id="CapteP222600"/>
    </source>
</evidence>
<dbReference type="GO" id="GO:0005737">
    <property type="term" value="C:cytoplasm"/>
    <property type="evidence" value="ECO:0007669"/>
    <property type="project" value="TreeGrafter"/>
</dbReference>
<reference evidence="8" key="3">
    <citation type="submission" date="2015-06" db="UniProtKB">
        <authorList>
            <consortium name="EnsemblMetazoa"/>
        </authorList>
    </citation>
    <scope>IDENTIFICATION</scope>
</reference>
<keyword evidence="9" id="KW-1185">Reference proteome</keyword>
<dbReference type="Pfam" id="PF05028">
    <property type="entry name" value="PARG_cat_C"/>
    <property type="match status" value="1"/>
</dbReference>
<sequence length="1265" mass="142255">MALQMMHMQFTLPCFLPHWTEIKIALRRVRPPERSIPQLLTALQDVYNLTHIDNSAAGVYVGIERYLDDERTTDDERCKFINISLPCIIDRILEMDSIIPLEGISICPHQTERVVELNRSLVASFIACGFLCLFPQCQKHSSFRLHSINFNYFFQSESCSSSFVKLKCILGYFERISDDPGGPVGKLRLIRQVTQKELLPSLDDWLSCDLPLCPLDVLTEGSVEEASSNVIHTHFMGDSIAGTLFESADFEEDEVCFYLCPELIAAVLIMDSIDDNEAIIVQGFETFSKCLWTNGNLDYAGVFHDPAERNVFGNLESTLSFIDVLDYDCMGIEKQFERKQMLRELNKAFTGFQQRMMQTLAVDEDEVCPEELAKAEDYFSAEDSVAVEGCSSSMTSEEPISSSSSSTKCRRRSQRADLPSPSSRLPHSSSSDESPRPSRYKPQKQLSQTLPAVTLPWQASISKENEDLMDLYERRRSSNLSDVVSRRSSSDSSRRSSSKRSSSSSEFSSEFEEYYESFQRQERKLKPIAIEEEAAALHEEPEVVVHFRGVPHKPVAVKPDISPLFESSRESSGSGTSQVPRFQFGEELLLSLEKEASAAPEQLEVVVPAPQRRNSATRGTVRHAGIVHFVDNLVNQASEDSRHELSDQAANPTLHVDLESVIAAAPMAPVQDEVHFTSGPVDGTLVRTHRIELREEERPPKKSLCCGGDEYFNTNMPESSSSSSSASGGQGRNLGVSRFRIRKKKSVPEAEENDEDKGKIPVNTFISITEFSDDVVAIALSEAYTAMGVNTGEVESEAGLRQKHFVKKIEYYVEGLVLSVFRGSMKLAANELYRSVHTPSTMCSSDENLSFDVYVDAFVQDVMMDAIDLYHKTYVPHQEQVVVVRRQSRSDAESTDSEFFFAEFVSSQSQEMSASAHGQNNGLRSGRSSAAMLRRGSLDEVAHHNQRRRNSGFKNSLLSDFEVELARGQSPTVFDFSSPCCQQQRRASEPAAAAAFMDLHLEFLATKRHQSCTSLMSSSREMILDWLDHSKLSVQNRKRHRTTSSHLDWFAQDLLIDILSDALTDIFGQNYPAYHQCLQERSLTPSSSIHSSLSHHVSSSSVFHVPDAICRYAEHLSYNIVHSAIKETKHSPTCDDSCDVVNVPFTQIEMIADSFSWKIIEEARSLVRMQMDPTQDLTKLRAVATSHKEGGDEQLKVLVQWAAASRSQSPRLRFYTRASTQLDQLDTVVKYLMDQRYTIGQMLRLVVEYSHLRGGLSLFDYIRDL</sequence>
<dbReference type="GO" id="GO:0006282">
    <property type="term" value="P:regulation of DNA repair"/>
    <property type="evidence" value="ECO:0007669"/>
    <property type="project" value="InterPro"/>
</dbReference>
<keyword evidence="3" id="KW-0378">Hydrolase</keyword>
<evidence type="ECO:0000256" key="1">
    <source>
        <dbReference type="ARBA" id="ARBA00009545"/>
    </source>
</evidence>
<evidence type="ECO:0000256" key="2">
    <source>
        <dbReference type="ARBA" id="ARBA00012255"/>
    </source>
</evidence>